<evidence type="ECO:0000256" key="3">
    <source>
        <dbReference type="ARBA" id="ARBA00010400"/>
    </source>
</evidence>
<feature type="non-terminal residue" evidence="8">
    <location>
        <position position="1"/>
    </location>
</feature>
<name>W2MQE3_PHYNI</name>
<dbReference type="EMBL" id="KI695019">
    <property type="protein sequence ID" value="ETM37848.1"/>
    <property type="molecule type" value="Genomic_DNA"/>
</dbReference>
<keyword evidence="5" id="KW-0732">Signal</keyword>
<comment type="similarity">
    <text evidence="3">Belongs to the RxLR effector family.</text>
</comment>
<evidence type="ECO:0000256" key="1">
    <source>
        <dbReference type="ARBA" id="ARBA00004340"/>
    </source>
</evidence>
<dbReference type="Pfam" id="PF22748">
    <property type="entry name" value="PexRD54_WY"/>
    <property type="match status" value="1"/>
</dbReference>
<proteinExistence type="inferred from homology"/>
<evidence type="ECO:0000256" key="4">
    <source>
        <dbReference type="ARBA" id="ARBA00022525"/>
    </source>
</evidence>
<organism evidence="8">
    <name type="scientific">Phytophthora nicotianae</name>
    <name type="common">Potato buckeye rot agent</name>
    <name type="synonym">Phytophthora parasitica</name>
    <dbReference type="NCBI Taxonomy" id="4792"/>
    <lineage>
        <taxon>Eukaryota</taxon>
        <taxon>Sar</taxon>
        <taxon>Stramenopiles</taxon>
        <taxon>Oomycota</taxon>
        <taxon>Peronosporomycetes</taxon>
        <taxon>Peronosporales</taxon>
        <taxon>Peronosporaceae</taxon>
        <taxon>Phytophthora</taxon>
    </lineage>
</organism>
<protein>
    <recommendedName>
        <fullName evidence="7">RxLR effector PexRD54 WY domain-containing protein</fullName>
    </recommendedName>
</protein>
<sequence length="163" mass="18806">GSDLLTEPLFSTWIQYLDDFHGKFPNTDSTLMSVFQRYFSYNDYSLARMVGSSSQNVAKRVEGELFKKWHLSKSNTSKDIFQNLRLYAASETLLYNPSFKTWMRYATEYGKPNPHSQTSMIGALLWYYGENLLLQMIKTAKNNTSTEKVAADLQSVLHILFTN</sequence>
<comment type="subcellular location">
    <subcellularLocation>
        <location evidence="1">Host cell</location>
    </subcellularLocation>
    <subcellularLocation>
        <location evidence="2">Secreted</location>
    </subcellularLocation>
</comment>
<accession>W2MQE3</accession>
<evidence type="ECO:0000259" key="7">
    <source>
        <dbReference type="Pfam" id="PF22748"/>
    </source>
</evidence>
<reference evidence="8" key="1">
    <citation type="submission" date="2013-11" db="EMBL/GenBank/DDBJ databases">
        <title>The Genome Sequence of Phytophthora parasitica IAC_01/95.</title>
        <authorList>
            <consortium name="The Broad Institute Genomics Platform"/>
            <person name="Russ C."/>
            <person name="Tyler B."/>
            <person name="Panabieres F."/>
            <person name="Shan W."/>
            <person name="Tripathy S."/>
            <person name="Grunwald N."/>
            <person name="Machado M."/>
            <person name="Johnson C.S."/>
            <person name="Arredondo F."/>
            <person name="Hong C."/>
            <person name="Coffey M."/>
            <person name="Young S.K."/>
            <person name="Zeng Q."/>
            <person name="Gargeya S."/>
            <person name="Fitzgerald M."/>
            <person name="Abouelleil A."/>
            <person name="Alvarado L."/>
            <person name="Chapman S.B."/>
            <person name="Gainer-Dewar J."/>
            <person name="Goldberg J."/>
            <person name="Griggs A."/>
            <person name="Gujja S."/>
            <person name="Hansen M."/>
            <person name="Howarth C."/>
            <person name="Imamovic A."/>
            <person name="Ireland A."/>
            <person name="Larimer J."/>
            <person name="McCowan C."/>
            <person name="Murphy C."/>
            <person name="Pearson M."/>
            <person name="Poon T.W."/>
            <person name="Priest M."/>
            <person name="Roberts A."/>
            <person name="Saif S."/>
            <person name="Shea T."/>
            <person name="Sykes S."/>
            <person name="Wortman J."/>
            <person name="Nusbaum C."/>
            <person name="Birren B."/>
        </authorList>
    </citation>
    <scope>NUCLEOTIDE SEQUENCE [LARGE SCALE GENOMIC DNA]</scope>
    <source>
        <strain evidence="8">IAC_01/95</strain>
    </source>
</reference>
<evidence type="ECO:0000256" key="6">
    <source>
        <dbReference type="ARBA" id="ARBA00023026"/>
    </source>
</evidence>
<dbReference type="AlphaFoldDB" id="W2MQE3"/>
<feature type="domain" description="RxLR effector PexRD54 WY" evidence="7">
    <location>
        <begin position="67"/>
        <end position="105"/>
    </location>
</feature>
<evidence type="ECO:0000256" key="5">
    <source>
        <dbReference type="ARBA" id="ARBA00022729"/>
    </source>
</evidence>
<dbReference type="VEuPathDB" id="FungiDB:PPTG_16361"/>
<keyword evidence="4" id="KW-0964">Secreted</keyword>
<evidence type="ECO:0000313" key="8">
    <source>
        <dbReference type="EMBL" id="ETM37848.1"/>
    </source>
</evidence>
<dbReference type="InterPro" id="IPR054463">
    <property type="entry name" value="PexRD54_WY"/>
</dbReference>
<gene>
    <name evidence="8" type="ORF">L914_15726</name>
</gene>
<evidence type="ECO:0000256" key="2">
    <source>
        <dbReference type="ARBA" id="ARBA00004613"/>
    </source>
</evidence>
<dbReference type="Proteomes" id="UP000054532">
    <property type="component" value="Unassembled WGS sequence"/>
</dbReference>
<keyword evidence="6" id="KW-0843">Virulence</keyword>